<dbReference type="RefSeq" id="WP_425566205.1">
    <property type="nucleotide sequence ID" value="NZ_BAAAQX010000034.1"/>
</dbReference>
<evidence type="ECO:0000313" key="3">
    <source>
        <dbReference type="Proteomes" id="UP001499843"/>
    </source>
</evidence>
<evidence type="ECO:0000259" key="1">
    <source>
        <dbReference type="PROSITE" id="PS50995"/>
    </source>
</evidence>
<accession>A0ABN3CW77</accession>
<dbReference type="PRINTS" id="PR00598">
    <property type="entry name" value="HTHMARR"/>
</dbReference>
<feature type="domain" description="HTH marR-type" evidence="1">
    <location>
        <begin position="1"/>
        <end position="144"/>
    </location>
</feature>
<dbReference type="InterPro" id="IPR036388">
    <property type="entry name" value="WH-like_DNA-bd_sf"/>
</dbReference>
<dbReference type="Gene3D" id="1.10.10.10">
    <property type="entry name" value="Winged helix-like DNA-binding domain superfamily/Winged helix DNA-binding domain"/>
    <property type="match status" value="1"/>
</dbReference>
<protein>
    <submittedName>
        <fullName evidence="2">MarR family transcriptional regulator</fullName>
    </submittedName>
</protein>
<evidence type="ECO:0000313" key="2">
    <source>
        <dbReference type="EMBL" id="GAA2213609.1"/>
    </source>
</evidence>
<reference evidence="2 3" key="1">
    <citation type="journal article" date="2019" name="Int. J. Syst. Evol. Microbiol.">
        <title>The Global Catalogue of Microorganisms (GCM) 10K type strain sequencing project: providing services to taxonomists for standard genome sequencing and annotation.</title>
        <authorList>
            <consortium name="The Broad Institute Genomics Platform"/>
            <consortium name="The Broad Institute Genome Sequencing Center for Infectious Disease"/>
            <person name="Wu L."/>
            <person name="Ma J."/>
        </authorList>
    </citation>
    <scope>NUCLEOTIDE SEQUENCE [LARGE SCALE GENOMIC DNA]</scope>
    <source>
        <strain evidence="2 3">JCM 16114</strain>
    </source>
</reference>
<keyword evidence="3" id="KW-1185">Reference proteome</keyword>
<dbReference type="SMART" id="SM00347">
    <property type="entry name" value="HTH_MARR"/>
    <property type="match status" value="1"/>
</dbReference>
<organism evidence="2 3">
    <name type="scientific">Nonomuraea monospora</name>
    <dbReference type="NCBI Taxonomy" id="568818"/>
    <lineage>
        <taxon>Bacteria</taxon>
        <taxon>Bacillati</taxon>
        <taxon>Actinomycetota</taxon>
        <taxon>Actinomycetes</taxon>
        <taxon>Streptosporangiales</taxon>
        <taxon>Streptosporangiaceae</taxon>
        <taxon>Nonomuraea</taxon>
    </lineage>
</organism>
<dbReference type="InterPro" id="IPR000835">
    <property type="entry name" value="HTH_MarR-typ"/>
</dbReference>
<dbReference type="PROSITE" id="PS50995">
    <property type="entry name" value="HTH_MARR_2"/>
    <property type="match status" value="1"/>
</dbReference>
<dbReference type="Proteomes" id="UP001499843">
    <property type="component" value="Unassembled WGS sequence"/>
</dbReference>
<proteinExistence type="predicted"/>
<dbReference type="InterPro" id="IPR039422">
    <property type="entry name" value="MarR/SlyA-like"/>
</dbReference>
<dbReference type="Pfam" id="PF01047">
    <property type="entry name" value="MarR"/>
    <property type="match status" value="1"/>
</dbReference>
<sequence length="159" mass="17079">MAVDDDAEDLDAVITAVLAGSRLLISVAARSLAAVEDKITLPQFRMLVLLAGHGGVNLVTMAELLDVNSSTAMRMADRLGGAGLIVREVNPDNRRESMMRLTKEGHRIVDEVMARRRKQIGEIVSRLSATQRQALISAMNAFNEAGGESAASLPQWPGV</sequence>
<name>A0ABN3CW77_9ACTN</name>
<comment type="caution">
    <text evidence="2">The sequence shown here is derived from an EMBL/GenBank/DDBJ whole genome shotgun (WGS) entry which is preliminary data.</text>
</comment>
<dbReference type="PANTHER" id="PTHR33164">
    <property type="entry name" value="TRANSCRIPTIONAL REGULATOR, MARR FAMILY"/>
    <property type="match status" value="1"/>
</dbReference>
<dbReference type="PANTHER" id="PTHR33164:SF94">
    <property type="entry name" value="TRANSCRIPTIONAL REGULATORY PROTEIN-RELATED"/>
    <property type="match status" value="1"/>
</dbReference>
<dbReference type="EMBL" id="BAAAQX010000034">
    <property type="protein sequence ID" value="GAA2213609.1"/>
    <property type="molecule type" value="Genomic_DNA"/>
</dbReference>
<dbReference type="SUPFAM" id="SSF46785">
    <property type="entry name" value="Winged helix' DNA-binding domain"/>
    <property type="match status" value="1"/>
</dbReference>
<gene>
    <name evidence="2" type="ORF">GCM10009850_090720</name>
</gene>
<dbReference type="InterPro" id="IPR036390">
    <property type="entry name" value="WH_DNA-bd_sf"/>
</dbReference>